<evidence type="ECO:0000313" key="2">
    <source>
        <dbReference type="Proteomes" id="UP000314294"/>
    </source>
</evidence>
<dbReference type="Proteomes" id="UP000314294">
    <property type="component" value="Unassembled WGS sequence"/>
</dbReference>
<gene>
    <name evidence="1" type="ORF">EYF80_064470</name>
</gene>
<dbReference type="EMBL" id="SRLO01012658">
    <property type="protein sequence ID" value="TNN25401.1"/>
    <property type="molecule type" value="Genomic_DNA"/>
</dbReference>
<protein>
    <submittedName>
        <fullName evidence="1">Uncharacterized protein</fullName>
    </submittedName>
</protein>
<reference evidence="1 2" key="1">
    <citation type="submission" date="2019-03" db="EMBL/GenBank/DDBJ databases">
        <title>First draft genome of Liparis tanakae, snailfish: a comprehensive survey of snailfish specific genes.</title>
        <authorList>
            <person name="Kim W."/>
            <person name="Song I."/>
            <person name="Jeong J.-H."/>
            <person name="Kim D."/>
            <person name="Kim S."/>
            <person name="Ryu S."/>
            <person name="Song J.Y."/>
            <person name="Lee S.K."/>
        </authorList>
    </citation>
    <scope>NUCLEOTIDE SEQUENCE [LARGE SCALE GENOMIC DNA]</scope>
    <source>
        <tissue evidence="1">Muscle</tissue>
    </source>
</reference>
<keyword evidence="2" id="KW-1185">Reference proteome</keyword>
<accession>A0A4Z2E9H6</accession>
<organism evidence="1 2">
    <name type="scientific">Liparis tanakae</name>
    <name type="common">Tanaka's snailfish</name>
    <dbReference type="NCBI Taxonomy" id="230148"/>
    <lineage>
        <taxon>Eukaryota</taxon>
        <taxon>Metazoa</taxon>
        <taxon>Chordata</taxon>
        <taxon>Craniata</taxon>
        <taxon>Vertebrata</taxon>
        <taxon>Euteleostomi</taxon>
        <taxon>Actinopterygii</taxon>
        <taxon>Neopterygii</taxon>
        <taxon>Teleostei</taxon>
        <taxon>Neoteleostei</taxon>
        <taxon>Acanthomorphata</taxon>
        <taxon>Eupercaria</taxon>
        <taxon>Perciformes</taxon>
        <taxon>Cottioidei</taxon>
        <taxon>Cottales</taxon>
        <taxon>Liparidae</taxon>
        <taxon>Liparis</taxon>
    </lineage>
</organism>
<name>A0A4Z2E9H6_9TELE</name>
<sequence>MPVAGRRPPLAALPGRLQDARQVLVQDGLGVLLTLAAEREQRVMEGGAGGEVDALLTLLLLDGQRKDRWSPHHLFRLDHSPLVKEDQDHLVSPALLHRCPQDTENLL</sequence>
<evidence type="ECO:0000313" key="1">
    <source>
        <dbReference type="EMBL" id="TNN25401.1"/>
    </source>
</evidence>
<proteinExistence type="predicted"/>
<dbReference type="AlphaFoldDB" id="A0A4Z2E9H6"/>
<comment type="caution">
    <text evidence="1">The sequence shown here is derived from an EMBL/GenBank/DDBJ whole genome shotgun (WGS) entry which is preliminary data.</text>
</comment>